<proteinExistence type="predicted"/>
<feature type="region of interest" description="Disordered" evidence="1">
    <location>
        <begin position="39"/>
        <end position="61"/>
    </location>
</feature>
<comment type="caution">
    <text evidence="2">The sequence shown here is derived from an EMBL/GenBank/DDBJ whole genome shotgun (WGS) entry which is preliminary data.</text>
</comment>
<name>A0A8H5B5C0_9AGAR</name>
<reference evidence="2 3" key="1">
    <citation type="journal article" date="2020" name="ISME J.">
        <title>Uncovering the hidden diversity of litter-decomposition mechanisms in mushroom-forming fungi.</title>
        <authorList>
            <person name="Floudas D."/>
            <person name="Bentzer J."/>
            <person name="Ahren D."/>
            <person name="Johansson T."/>
            <person name="Persson P."/>
            <person name="Tunlid A."/>
        </authorList>
    </citation>
    <scope>NUCLEOTIDE SEQUENCE [LARGE SCALE GENOMIC DNA]</scope>
    <source>
        <strain evidence="2 3">CBS 175.51</strain>
    </source>
</reference>
<gene>
    <name evidence="2" type="ORF">D9611_003554</name>
</gene>
<evidence type="ECO:0000313" key="3">
    <source>
        <dbReference type="Proteomes" id="UP000541558"/>
    </source>
</evidence>
<feature type="region of interest" description="Disordered" evidence="1">
    <location>
        <begin position="1"/>
        <end position="27"/>
    </location>
</feature>
<dbReference type="Proteomes" id="UP000541558">
    <property type="component" value="Unassembled WGS sequence"/>
</dbReference>
<dbReference type="OrthoDB" id="3058759at2759"/>
<dbReference type="AlphaFoldDB" id="A0A8H5B5C0"/>
<organism evidence="2 3">
    <name type="scientific">Ephemerocybe angulata</name>
    <dbReference type="NCBI Taxonomy" id="980116"/>
    <lineage>
        <taxon>Eukaryota</taxon>
        <taxon>Fungi</taxon>
        <taxon>Dikarya</taxon>
        <taxon>Basidiomycota</taxon>
        <taxon>Agaricomycotina</taxon>
        <taxon>Agaricomycetes</taxon>
        <taxon>Agaricomycetidae</taxon>
        <taxon>Agaricales</taxon>
        <taxon>Agaricineae</taxon>
        <taxon>Psathyrellaceae</taxon>
        <taxon>Ephemerocybe</taxon>
    </lineage>
</organism>
<evidence type="ECO:0000313" key="2">
    <source>
        <dbReference type="EMBL" id="KAF5316899.1"/>
    </source>
</evidence>
<evidence type="ECO:0000256" key="1">
    <source>
        <dbReference type="SAM" id="MobiDB-lite"/>
    </source>
</evidence>
<keyword evidence="3" id="KW-1185">Reference proteome</keyword>
<feature type="compositionally biased region" description="Basic residues" evidence="1">
    <location>
        <begin position="1"/>
        <end position="11"/>
    </location>
</feature>
<protein>
    <submittedName>
        <fullName evidence="2">Uncharacterized protein</fullName>
    </submittedName>
</protein>
<sequence length="423" mass="48104">MLKKTFRRTKQRVIPPSHEEPSSMSSMVKKTFRRIKQLVLPPSHEEPSSTSSMGKNTLRRSRPRVLLDQGLEMAKLAEPLIEAIPIAGAPLKAIIETLTKGLEHLDARTKNKEDVRNLVERLDYIRMEVSEANPTPRIMQFTRLLERRSEELAYLQSHPNSDSQSQIAKTVAACAEEARDFVAEFTLSSNIRVINMMAAMENSMMTTSVFVRNNTLSICVTVEDPFGLTHSFTQMPTSTAAKHYRRNPVFYGMLERYINYNLYQVTQEATDDAFKVCFDNHFSTMDKGTALIMNAILFPKTNEPDSAVQALSNLIRCPDPYCGRWIPRKGNPTQISRGGQSFYLQCPGCRRQVVNFEDDTPDKKAEFDRHTTSDDVQWLRRIVFKTRRSRTGLKLQEYRGASYFHVGQFALAGHGSTCFNGLG</sequence>
<dbReference type="EMBL" id="JAACJK010000219">
    <property type="protein sequence ID" value="KAF5316899.1"/>
    <property type="molecule type" value="Genomic_DNA"/>
</dbReference>
<accession>A0A8H5B5C0</accession>